<gene>
    <name evidence="2" type="ORF">CN678_15295</name>
</gene>
<proteinExistence type="predicted"/>
<feature type="domain" description="SMODS-associated and fused to various effectors" evidence="1">
    <location>
        <begin position="290"/>
        <end position="473"/>
    </location>
</feature>
<dbReference type="InterPro" id="IPR040836">
    <property type="entry name" value="SAVED"/>
</dbReference>
<evidence type="ECO:0000259" key="1">
    <source>
        <dbReference type="Pfam" id="PF18145"/>
    </source>
</evidence>
<reference evidence="2" key="1">
    <citation type="submission" date="2017-09" db="EMBL/GenBank/DDBJ databases">
        <title>Large-scale bioinformatics analysis of Bacillus genomes uncovers conserved roles of natural products in bacterial physiology.</title>
        <authorList>
            <consortium name="Agbiome Team Llc"/>
            <person name="Bleich R.M."/>
            <person name="Kirk G.J."/>
            <person name="Santa Maria K.C."/>
            <person name="Allen S.E."/>
            <person name="Farag S."/>
            <person name="Shank E.A."/>
            <person name="Bowers A."/>
        </authorList>
    </citation>
    <scope>NUCLEOTIDE SEQUENCE</scope>
    <source>
        <strain evidence="2">AFS005430</strain>
    </source>
</reference>
<protein>
    <recommendedName>
        <fullName evidence="1">SMODS-associated and fused to various effectors domain-containing protein</fullName>
    </recommendedName>
</protein>
<evidence type="ECO:0000313" key="2">
    <source>
        <dbReference type="EMBL" id="PEI85556.1"/>
    </source>
</evidence>
<comment type="caution">
    <text evidence="2">The sequence shown here is derived from an EMBL/GenBank/DDBJ whole genome shotgun (WGS) entry which is preliminary data.</text>
</comment>
<sequence length="476" mass="54339">MNEQKPSLLEPESTGGDIAGGGFDFQRNLILNKIPYWFSFDGFTSLIWESIGDIEAKFFVPGKGMIIEAIEAKNHNMTPAKFWGEIERFQTMDKGSPGTYRWFTLSCTGVSDSIKPLINGLRRLRDPYSFFDEHSGVLQNSYEAYKQIVLGLEKDEETAEFLFQKVMIEDTWGSLNAQSEGMFFGSLSENLPDFDELPRKKISNVYSYLTELLVSRKNKPVSRKEIEETIIRAIEDDEIFSKPTILETKINNDEVSGKQLLFMWEPFFGGKERSFPSSEEWTSQLLTELEQTKQWIIDNRTNRKIRLQGSRRNSSAMAIGQTFSAVSGFNIEMEYRGDFWSTNQYPTSTIPDYPIQTNFRVGKGKKLAVIIAIMKEDMTDEVRMFLSRIGEEENSVLEVVSSFPIVSAEQVNVVVNAIKGKIKKVCAQIDVDEIDLFYAGPSHLALFLGHCWNAMPRTQCYEWVKTGEYVKTVCLS</sequence>
<dbReference type="RefSeq" id="WP_098164566.1">
    <property type="nucleotide sequence ID" value="NZ_NUEH01000034.1"/>
</dbReference>
<dbReference type="Pfam" id="PF18145">
    <property type="entry name" value="SAVED"/>
    <property type="match status" value="1"/>
</dbReference>
<dbReference type="Proteomes" id="UP000220969">
    <property type="component" value="Unassembled WGS sequence"/>
</dbReference>
<organism evidence="2">
    <name type="scientific">Bacillus toyonensis</name>
    <dbReference type="NCBI Taxonomy" id="155322"/>
    <lineage>
        <taxon>Bacteria</taxon>
        <taxon>Bacillati</taxon>
        <taxon>Bacillota</taxon>
        <taxon>Bacilli</taxon>
        <taxon>Bacillales</taxon>
        <taxon>Bacillaceae</taxon>
        <taxon>Bacillus</taxon>
        <taxon>Bacillus cereus group</taxon>
    </lineage>
</organism>
<dbReference type="NCBIfam" id="NF033611">
    <property type="entry name" value="SAVED"/>
    <property type="match status" value="1"/>
</dbReference>
<dbReference type="EMBL" id="NUEH01000034">
    <property type="protein sequence ID" value="PEI85556.1"/>
    <property type="molecule type" value="Genomic_DNA"/>
</dbReference>
<accession>A0AB73RE60</accession>
<name>A0AB73RE60_9BACI</name>
<dbReference type="AlphaFoldDB" id="A0AB73RE60"/>